<reference evidence="2 3" key="1">
    <citation type="journal article" date="2017" name="Antonie Van Leeuwenhoek">
        <title>Phylogenomic resolution of the bacterial genus Pantoea and its relationship with Erwinia and Tatumella.</title>
        <authorList>
            <person name="Palmer M."/>
            <person name="Steenkamp E.T."/>
            <person name="Coetzee M.P."/>
            <person name="Chan W.Y."/>
            <person name="van Zyl E."/>
            <person name="De Maayer P."/>
            <person name="Coutinho T.A."/>
            <person name="Blom J."/>
            <person name="Smits T.H."/>
            <person name="Duffy B."/>
            <person name="Venter S.N."/>
        </authorList>
    </citation>
    <scope>NUCLEOTIDE SEQUENCE [LARGE SCALE GENOMIC DNA]</scope>
    <source>
        <strain evidence="2 3">LMG 26275</strain>
    </source>
</reference>
<evidence type="ECO:0000259" key="1">
    <source>
        <dbReference type="Pfam" id="PF01979"/>
    </source>
</evidence>
<organism evidence="2 3">
    <name type="scientific">Pantoea rwandensis</name>
    <dbReference type="NCBI Taxonomy" id="1076550"/>
    <lineage>
        <taxon>Bacteria</taxon>
        <taxon>Pseudomonadati</taxon>
        <taxon>Pseudomonadota</taxon>
        <taxon>Gammaproteobacteria</taxon>
        <taxon>Enterobacterales</taxon>
        <taxon>Erwiniaceae</taxon>
        <taxon>Pantoea</taxon>
    </lineage>
</organism>
<proteinExistence type="predicted"/>
<gene>
    <name evidence="2" type="ORF">HA51_16770</name>
</gene>
<evidence type="ECO:0000313" key="2">
    <source>
        <dbReference type="EMBL" id="ORM68079.1"/>
    </source>
</evidence>
<dbReference type="SUPFAM" id="SSF51556">
    <property type="entry name" value="Metallo-dependent hydrolases"/>
    <property type="match status" value="1"/>
</dbReference>
<protein>
    <recommendedName>
        <fullName evidence="1">Amidohydrolase-related domain-containing protein</fullName>
    </recommendedName>
</protein>
<dbReference type="Pfam" id="PF01979">
    <property type="entry name" value="Amidohydro_1"/>
    <property type="match status" value="1"/>
</dbReference>
<dbReference type="EMBL" id="MLFR01000018">
    <property type="protein sequence ID" value="ORM68079.1"/>
    <property type="molecule type" value="Genomic_DNA"/>
</dbReference>
<dbReference type="OrthoDB" id="5687299at2"/>
<dbReference type="SUPFAM" id="SSF51338">
    <property type="entry name" value="Composite domain of metallo-dependent hydrolases"/>
    <property type="match status" value="1"/>
</dbReference>
<evidence type="ECO:0000313" key="3">
    <source>
        <dbReference type="Proteomes" id="UP000193558"/>
    </source>
</evidence>
<dbReference type="Gene3D" id="3.20.20.140">
    <property type="entry name" value="Metal-dependent hydrolases"/>
    <property type="match status" value="1"/>
</dbReference>
<dbReference type="Gene3D" id="2.30.40.10">
    <property type="entry name" value="Urease, subunit C, domain 1"/>
    <property type="match status" value="1"/>
</dbReference>
<comment type="caution">
    <text evidence="2">The sequence shown here is derived from an EMBL/GenBank/DDBJ whole genome shotgun (WGS) entry which is preliminary data.</text>
</comment>
<dbReference type="InterPro" id="IPR032466">
    <property type="entry name" value="Metal_Hydrolase"/>
</dbReference>
<dbReference type="GO" id="GO:0016810">
    <property type="term" value="F:hydrolase activity, acting on carbon-nitrogen (but not peptide) bonds"/>
    <property type="evidence" value="ECO:0007669"/>
    <property type="project" value="InterPro"/>
</dbReference>
<feature type="domain" description="Amidohydrolase-related" evidence="1">
    <location>
        <begin position="175"/>
        <end position="338"/>
    </location>
</feature>
<dbReference type="PANTHER" id="PTHR42717">
    <property type="entry name" value="DIHYDROOROTASE-RELATED"/>
    <property type="match status" value="1"/>
</dbReference>
<dbReference type="AlphaFoldDB" id="A0A1X1CUF8"/>
<dbReference type="InterPro" id="IPR011059">
    <property type="entry name" value="Metal-dep_hydrolase_composite"/>
</dbReference>
<accession>A0A1X1CUF8</accession>
<dbReference type="InterPro" id="IPR020043">
    <property type="entry name" value="Deacetylase_Atu3266-like"/>
</dbReference>
<name>A0A1X1CUF8_9GAMM</name>
<dbReference type="GO" id="GO:0019213">
    <property type="term" value="F:deacetylase activity"/>
    <property type="evidence" value="ECO:0007669"/>
    <property type="project" value="InterPro"/>
</dbReference>
<sequence>MSESHILIRNADVIDPARNIQERQDIHILNDLIASPDTPVSAHTEIIDAKDCYLFPGLIDYHAHVFYGGTHSSVPPDLASLPFGVTTIVDAGSAGSANVESFLRDQIPRSLVRIKAFVTAYPGGQLWQEENHNPDYFDFPRLQQLFRLYPDTLLGLKLKQERAVVGELGSRPFLRAVEMAEQLNCRVAVHMTDPIQTTEQLLEIFRSGDVFAHCFHGKGDSLLDENGHVKSAARQARARGVIFDCAHGRNNFSQRVAQLAVSDDFLPDIISSDLSALTLNRTPVFGLPWVMSKFLAMGMSLFDVVERCTARPAALLGMSQQIGTLQPGSCADVALFRLEKRNVTFTDVHQHTLTGSQLLVPQLTLKAGVPLWRANFGLH</sequence>
<dbReference type="InterPro" id="IPR006680">
    <property type="entry name" value="Amidohydro-rel"/>
</dbReference>
<dbReference type="NCBIfam" id="NF009060">
    <property type="entry name" value="PRK12394.1"/>
    <property type="match status" value="1"/>
</dbReference>
<dbReference type="RefSeq" id="WP_084935791.1">
    <property type="nucleotide sequence ID" value="NZ_MLFR01000018.1"/>
</dbReference>
<dbReference type="Proteomes" id="UP000193558">
    <property type="component" value="Unassembled WGS sequence"/>
</dbReference>
<dbReference type="PANTHER" id="PTHR42717:SF1">
    <property type="entry name" value="IMIDAZOLONEPROPIONASE AND RELATED AMIDOHYDROLASES"/>
    <property type="match status" value="1"/>
</dbReference>